<accession>A0AC34REV2</accession>
<evidence type="ECO:0000313" key="1">
    <source>
        <dbReference type="Proteomes" id="UP000887576"/>
    </source>
</evidence>
<reference evidence="2" key="1">
    <citation type="submission" date="2022-11" db="UniProtKB">
        <authorList>
            <consortium name="WormBaseParasite"/>
        </authorList>
    </citation>
    <scope>IDENTIFICATION</scope>
</reference>
<protein>
    <submittedName>
        <fullName evidence="2">Uncharacterized protein</fullName>
    </submittedName>
</protein>
<evidence type="ECO:0000313" key="2">
    <source>
        <dbReference type="WBParaSite" id="JU765_v2.g6161.t1"/>
    </source>
</evidence>
<dbReference type="WBParaSite" id="JU765_v2.g6161.t1">
    <property type="protein sequence ID" value="JU765_v2.g6161.t1"/>
    <property type="gene ID" value="JU765_v2.g6161"/>
</dbReference>
<dbReference type="Proteomes" id="UP000887576">
    <property type="component" value="Unplaced"/>
</dbReference>
<sequence>MIKSDIEEFLRVCNDAIVQLMNKMEMEQPEMDNVSTKLQQRLIATLLEANILTAENYSNDAPSDRKDDDILERSNQTIKSLIQQLLDKDDEIKTLRSQLKMTFQ</sequence>
<organism evidence="1 2">
    <name type="scientific">Panagrolaimus sp. JU765</name>
    <dbReference type="NCBI Taxonomy" id="591449"/>
    <lineage>
        <taxon>Eukaryota</taxon>
        <taxon>Metazoa</taxon>
        <taxon>Ecdysozoa</taxon>
        <taxon>Nematoda</taxon>
        <taxon>Chromadorea</taxon>
        <taxon>Rhabditida</taxon>
        <taxon>Tylenchina</taxon>
        <taxon>Panagrolaimomorpha</taxon>
        <taxon>Panagrolaimoidea</taxon>
        <taxon>Panagrolaimidae</taxon>
        <taxon>Panagrolaimus</taxon>
    </lineage>
</organism>
<name>A0AC34REV2_9BILA</name>
<proteinExistence type="predicted"/>